<protein>
    <submittedName>
        <fullName evidence="1">DUF523 domain-containing protein</fullName>
    </submittedName>
</protein>
<accession>A0A7C0U6D0</accession>
<sequence length="150" mass="15980">MKRPPCLISACLVGVGCRYDAAHRALPSEVLEGLKARYLLIPVCPEQLGGLPTPRDPVQFHGGDGEAFWKGKARLLTQGGRDFSPALLKGAEEVLKLVDLLDIKVAILKEKSPSCGVSFVYREGKLVRGMGVVTAALVAKGVKVLSGDDL</sequence>
<evidence type="ECO:0000313" key="1">
    <source>
        <dbReference type="EMBL" id="HDD52673.1"/>
    </source>
</evidence>
<dbReference type="PROSITE" id="PS51257">
    <property type="entry name" value="PROKAR_LIPOPROTEIN"/>
    <property type="match status" value="1"/>
</dbReference>
<dbReference type="Pfam" id="PF04463">
    <property type="entry name" value="2-thiour_desulf"/>
    <property type="match status" value="1"/>
</dbReference>
<dbReference type="AlphaFoldDB" id="A0A7C0U6D0"/>
<dbReference type="InterPro" id="IPR007553">
    <property type="entry name" value="2-thiour_desulf"/>
</dbReference>
<reference evidence="1" key="1">
    <citation type="journal article" date="2020" name="mSystems">
        <title>Genome- and Community-Level Interaction Insights into Carbon Utilization and Element Cycling Functions of Hydrothermarchaeota in Hydrothermal Sediment.</title>
        <authorList>
            <person name="Zhou Z."/>
            <person name="Liu Y."/>
            <person name="Xu W."/>
            <person name="Pan J."/>
            <person name="Luo Z.H."/>
            <person name="Li M."/>
        </authorList>
    </citation>
    <scope>NUCLEOTIDE SEQUENCE [LARGE SCALE GENOMIC DNA]</scope>
    <source>
        <strain evidence="1">HyVt-115</strain>
    </source>
</reference>
<comment type="caution">
    <text evidence="1">The sequence shown here is derived from an EMBL/GenBank/DDBJ whole genome shotgun (WGS) entry which is preliminary data.</text>
</comment>
<organism evidence="1">
    <name type="scientific">Thermosulfidibacter takaii</name>
    <dbReference type="NCBI Taxonomy" id="412593"/>
    <lineage>
        <taxon>Bacteria</taxon>
        <taxon>Pseudomonadati</taxon>
        <taxon>Thermosulfidibacterota</taxon>
        <taxon>Thermosulfidibacteria</taxon>
        <taxon>Thermosulfidibacterales</taxon>
        <taxon>Thermosulfidibacteraceae</taxon>
    </lineage>
</organism>
<proteinExistence type="predicted"/>
<dbReference type="PANTHER" id="PTHR30087">
    <property type="entry name" value="INNER MEMBRANE PROTEIN"/>
    <property type="match status" value="1"/>
</dbReference>
<gene>
    <name evidence="1" type="ORF">ENF32_01220</name>
</gene>
<dbReference type="EMBL" id="DQWS01000048">
    <property type="protein sequence ID" value="HDD52673.1"/>
    <property type="molecule type" value="Genomic_DNA"/>
</dbReference>
<dbReference type="Proteomes" id="UP000885690">
    <property type="component" value="Unassembled WGS sequence"/>
</dbReference>
<dbReference type="PANTHER" id="PTHR30087:SF1">
    <property type="entry name" value="HYPOTHETICAL CYTOSOLIC PROTEIN"/>
    <property type="match status" value="1"/>
</dbReference>
<name>A0A7C0U6D0_9BACT</name>